<feature type="compositionally biased region" description="Low complexity" evidence="1">
    <location>
        <begin position="872"/>
        <end position="883"/>
    </location>
</feature>
<dbReference type="GO" id="GO:0072659">
    <property type="term" value="P:protein localization to plasma membrane"/>
    <property type="evidence" value="ECO:0007669"/>
    <property type="project" value="TreeGrafter"/>
</dbReference>
<accession>A0A0L0TB88</accession>
<dbReference type="GO" id="GO:0005509">
    <property type="term" value="F:calcium ion binding"/>
    <property type="evidence" value="ECO:0007669"/>
    <property type="project" value="TreeGrafter"/>
</dbReference>
<dbReference type="eggNOG" id="KOG1031">
    <property type="taxonomic scope" value="Eukaryota"/>
</dbReference>
<dbReference type="InterPro" id="IPR038983">
    <property type="entry name" value="C2CD5"/>
</dbReference>
<dbReference type="InterPro" id="IPR057815">
    <property type="entry name" value="C2CD5_C"/>
</dbReference>
<dbReference type="PROSITE" id="PS50004">
    <property type="entry name" value="C2"/>
    <property type="match status" value="1"/>
</dbReference>
<dbReference type="CDD" id="cd08688">
    <property type="entry name" value="C2_KIAA0528-like"/>
    <property type="match status" value="1"/>
</dbReference>
<feature type="region of interest" description="Disordered" evidence="1">
    <location>
        <begin position="780"/>
        <end position="883"/>
    </location>
</feature>
<name>A0A0L0TB88_ALLM3</name>
<feature type="domain" description="C2" evidence="2">
    <location>
        <begin position="1"/>
        <end position="110"/>
    </location>
</feature>
<dbReference type="GO" id="GO:0005544">
    <property type="term" value="F:calcium-dependent phospholipid binding"/>
    <property type="evidence" value="ECO:0007669"/>
    <property type="project" value="InterPro"/>
</dbReference>
<dbReference type="Gene3D" id="2.60.40.150">
    <property type="entry name" value="C2 domain"/>
    <property type="match status" value="1"/>
</dbReference>
<dbReference type="SUPFAM" id="SSF49562">
    <property type="entry name" value="C2 domain (Calcium/lipid-binding domain, CaLB)"/>
    <property type="match status" value="1"/>
</dbReference>
<dbReference type="GO" id="GO:0031340">
    <property type="term" value="P:positive regulation of vesicle fusion"/>
    <property type="evidence" value="ECO:0007669"/>
    <property type="project" value="TreeGrafter"/>
</dbReference>
<dbReference type="Proteomes" id="UP000054350">
    <property type="component" value="Unassembled WGS sequence"/>
</dbReference>
<organism evidence="3 4">
    <name type="scientific">Allomyces macrogynus (strain ATCC 38327)</name>
    <name type="common">Allomyces javanicus var. macrogynus</name>
    <dbReference type="NCBI Taxonomy" id="578462"/>
    <lineage>
        <taxon>Eukaryota</taxon>
        <taxon>Fungi</taxon>
        <taxon>Fungi incertae sedis</taxon>
        <taxon>Blastocladiomycota</taxon>
        <taxon>Blastocladiomycetes</taxon>
        <taxon>Blastocladiales</taxon>
        <taxon>Blastocladiaceae</taxon>
        <taxon>Allomyces</taxon>
    </lineage>
</organism>
<evidence type="ECO:0000256" key="1">
    <source>
        <dbReference type="SAM" id="MobiDB-lite"/>
    </source>
</evidence>
<dbReference type="OrthoDB" id="419768at2759"/>
<dbReference type="SMART" id="SM00239">
    <property type="entry name" value="C2"/>
    <property type="match status" value="1"/>
</dbReference>
<dbReference type="GO" id="GO:0065002">
    <property type="term" value="P:intracellular protein transmembrane transport"/>
    <property type="evidence" value="ECO:0007669"/>
    <property type="project" value="TreeGrafter"/>
</dbReference>
<gene>
    <name evidence="3" type="ORF">AMAG_16284</name>
</gene>
<proteinExistence type="predicted"/>
<dbReference type="STRING" id="578462.A0A0L0TB88"/>
<dbReference type="OMA" id="TMFYLES"/>
<dbReference type="PANTHER" id="PTHR37412:SF2">
    <property type="entry name" value="C2 DOMAIN-CONTAINING PROTEIN 5"/>
    <property type="match status" value="1"/>
</dbReference>
<dbReference type="Pfam" id="PF00168">
    <property type="entry name" value="C2"/>
    <property type="match status" value="1"/>
</dbReference>
<evidence type="ECO:0000313" key="4">
    <source>
        <dbReference type="Proteomes" id="UP000054350"/>
    </source>
</evidence>
<dbReference type="VEuPathDB" id="FungiDB:AMAG_16284"/>
<dbReference type="InterPro" id="IPR056431">
    <property type="entry name" value="C2CD5_YbjQ-rel_dom"/>
</dbReference>
<dbReference type="InterPro" id="IPR000008">
    <property type="entry name" value="C2_dom"/>
</dbReference>
<reference evidence="3 4" key="1">
    <citation type="submission" date="2009-11" db="EMBL/GenBank/DDBJ databases">
        <title>Annotation of Allomyces macrogynus ATCC 38327.</title>
        <authorList>
            <consortium name="The Broad Institute Genome Sequencing Platform"/>
            <person name="Russ C."/>
            <person name="Cuomo C."/>
            <person name="Burger G."/>
            <person name="Gray M.W."/>
            <person name="Holland P.W.H."/>
            <person name="King N."/>
            <person name="Lang F.B.F."/>
            <person name="Roger A.J."/>
            <person name="Ruiz-Trillo I."/>
            <person name="Young S.K."/>
            <person name="Zeng Q."/>
            <person name="Gargeya S."/>
            <person name="Fitzgerald M."/>
            <person name="Haas B."/>
            <person name="Abouelleil A."/>
            <person name="Alvarado L."/>
            <person name="Arachchi H.M."/>
            <person name="Berlin A."/>
            <person name="Chapman S.B."/>
            <person name="Gearin G."/>
            <person name="Goldberg J."/>
            <person name="Griggs A."/>
            <person name="Gujja S."/>
            <person name="Hansen M."/>
            <person name="Heiman D."/>
            <person name="Howarth C."/>
            <person name="Larimer J."/>
            <person name="Lui A."/>
            <person name="MacDonald P.J.P."/>
            <person name="McCowen C."/>
            <person name="Montmayeur A."/>
            <person name="Murphy C."/>
            <person name="Neiman D."/>
            <person name="Pearson M."/>
            <person name="Priest M."/>
            <person name="Roberts A."/>
            <person name="Saif S."/>
            <person name="Shea T."/>
            <person name="Sisk P."/>
            <person name="Stolte C."/>
            <person name="Sykes S."/>
            <person name="Wortman J."/>
            <person name="Nusbaum C."/>
            <person name="Birren B."/>
        </authorList>
    </citation>
    <scope>NUCLEOTIDE SEQUENCE [LARGE SCALE GENOMIC DNA]</scope>
    <source>
        <strain evidence="3 4">ATCC 38327</strain>
    </source>
</reference>
<dbReference type="InterPro" id="IPR037785">
    <property type="entry name" value="C2_C2CD5"/>
</dbReference>
<feature type="compositionally biased region" description="Acidic residues" evidence="1">
    <location>
        <begin position="594"/>
        <end position="607"/>
    </location>
</feature>
<dbReference type="EMBL" id="GG745375">
    <property type="protein sequence ID" value="KNE71854.1"/>
    <property type="molecule type" value="Genomic_DNA"/>
</dbReference>
<dbReference type="GO" id="GO:0005886">
    <property type="term" value="C:plasma membrane"/>
    <property type="evidence" value="ECO:0007669"/>
    <property type="project" value="TreeGrafter"/>
</dbReference>
<reference evidence="4" key="2">
    <citation type="submission" date="2009-11" db="EMBL/GenBank/DDBJ databases">
        <title>The Genome Sequence of Allomyces macrogynus strain ATCC 38327.</title>
        <authorList>
            <consortium name="The Broad Institute Genome Sequencing Platform"/>
            <person name="Russ C."/>
            <person name="Cuomo C."/>
            <person name="Shea T."/>
            <person name="Young S.K."/>
            <person name="Zeng Q."/>
            <person name="Koehrsen M."/>
            <person name="Haas B."/>
            <person name="Borodovsky M."/>
            <person name="Guigo R."/>
            <person name="Alvarado L."/>
            <person name="Berlin A."/>
            <person name="Borenstein D."/>
            <person name="Chen Z."/>
            <person name="Engels R."/>
            <person name="Freedman E."/>
            <person name="Gellesch M."/>
            <person name="Goldberg J."/>
            <person name="Griggs A."/>
            <person name="Gujja S."/>
            <person name="Heiman D."/>
            <person name="Hepburn T."/>
            <person name="Howarth C."/>
            <person name="Jen D."/>
            <person name="Larson L."/>
            <person name="Lewis B."/>
            <person name="Mehta T."/>
            <person name="Park D."/>
            <person name="Pearson M."/>
            <person name="Roberts A."/>
            <person name="Saif S."/>
            <person name="Shenoy N."/>
            <person name="Sisk P."/>
            <person name="Stolte C."/>
            <person name="Sykes S."/>
            <person name="Walk T."/>
            <person name="White J."/>
            <person name="Yandava C."/>
            <person name="Burger G."/>
            <person name="Gray M.W."/>
            <person name="Holland P.W.H."/>
            <person name="King N."/>
            <person name="Lang F.B.F."/>
            <person name="Roger A.J."/>
            <person name="Ruiz-Trillo I."/>
            <person name="Lander E."/>
            <person name="Nusbaum C."/>
        </authorList>
    </citation>
    <scope>NUCLEOTIDE SEQUENCE [LARGE SCALE GENOMIC DNA]</scope>
    <source>
        <strain evidence="4">ATCC 38327</strain>
    </source>
</reference>
<dbReference type="Pfam" id="PF23025">
    <property type="entry name" value="YbjQ_2"/>
    <property type="match status" value="3"/>
</dbReference>
<dbReference type="PANTHER" id="PTHR37412">
    <property type="entry name" value="C2 DOMAIN-CONTAINING PROTEIN 5"/>
    <property type="match status" value="1"/>
</dbReference>
<keyword evidence="4" id="KW-1185">Reference proteome</keyword>
<dbReference type="AlphaFoldDB" id="A0A0L0TB88"/>
<dbReference type="InterPro" id="IPR035892">
    <property type="entry name" value="C2_domain_sf"/>
</dbReference>
<protein>
    <recommendedName>
        <fullName evidence="2">C2 domain-containing protein</fullName>
    </recommendedName>
</protein>
<sequence length="1077" mass="113667">MPSILRIRVDCARDLPVMDRSSELADAYVEVRFGDLDPQRSGIARKTLNPVWNHEFRLEVTDDSMLQNDPLEIRVLDYDAITANDAVGAVLLDLDPLVQKSAGGTIAGWFPLYDTLRGIRGVVHVQVRLQFFGDVNPFKESSAGVQFFASQHVPSCYQVQSMKGFVDALICDDDPEYHWSDSFRTPRASNEARQKLLCRLSGQMRRMLGKKALEQGANAILGFRQHFDLENENKVITCRAVGTACLIAPVAVAEENVADAESVRPVAASSSVLGGGGNRSLRLTMTPGAAAEEEVTDVLASPPLRPLPSPALGHTHHPLTPAAMPGGGYLPSSALTPHHATRRRGAARLAARAWMEQPVQLLTLTAFPGHALVHVGGIVTAKSVKLLGDEETEATRDGWWQELREEVKQHAKALRCAYVVGYTEATTVHNDLMVLSATGTAANLDWSNRVACRAAHVPYPRAPTPFPMGFALCQACQRKQVPQVWLTTVDPPAGLDVEVGVLVEAYVCRPKKRKDGETNAATVSYAIPFTEYDLHRQLLMQLSIGDEFLVAVATGTAFLVPYLPAPARPGIASLAVALSAAARDAGSFAADAAATDDDGSSSDDSDDSVVSGFTAANETPLTPAAATAAPVTATAQPLIIPNDSDDDGEDVDLVALDLQSRAHMYTTAIPSRAMAHLGDAFRHQLVVVVRQGTLNPKANDATAQLAAMFRALYLQVRMQLAFLAPPCILAGVAHEVAVVSPTQVQIKLSAVAMGRVEVMPFLDLRMWRLDAPATAAAEMPGSMTSVDAAAVSERESAEPTEPSRIPPMRALVTRALGRHQSSRSSLIGKPRRTSGVLHRGPSGVDMDSDPDKPRASGDRATPTAAHGATTDATRPSWAPPTAATAPVEITPLPHVPNASITAHLGPVSLHFVKEAAVHPLGSGGPAGTAASAAPSNPPGLAANLGAALRGSSAATDRFGLAPFSLGGGGNATAAQESVAVPTSVHLPSPPEWETGGAGAFVHTVWTEILAVVGAHVRALGGNAMVGFRVNHAGFHEAIKNQAYSLVCVSGDVCWVERRGANAGGVGEGTAGVERAEN</sequence>
<dbReference type="Pfam" id="PF23128">
    <property type="entry name" value="YbjQ_4"/>
    <property type="match status" value="1"/>
</dbReference>
<evidence type="ECO:0000259" key="2">
    <source>
        <dbReference type="PROSITE" id="PS50004"/>
    </source>
</evidence>
<dbReference type="GO" id="GO:0090314">
    <property type="term" value="P:positive regulation of protein targeting to membrane"/>
    <property type="evidence" value="ECO:0007669"/>
    <property type="project" value="TreeGrafter"/>
</dbReference>
<evidence type="ECO:0000313" key="3">
    <source>
        <dbReference type="EMBL" id="KNE71854.1"/>
    </source>
</evidence>
<feature type="region of interest" description="Disordered" evidence="1">
    <location>
        <begin position="592"/>
        <end position="611"/>
    </location>
</feature>
<dbReference type="GO" id="GO:0010828">
    <property type="term" value="P:positive regulation of D-glucose transmembrane transport"/>
    <property type="evidence" value="ECO:0007669"/>
    <property type="project" value="TreeGrafter"/>
</dbReference>